<protein>
    <submittedName>
        <fullName evidence="2">Uncharacterized protein</fullName>
    </submittedName>
</protein>
<gene>
    <name evidence="2" type="ORF">B0T14DRAFT_531784</name>
</gene>
<feature type="signal peptide" evidence="1">
    <location>
        <begin position="1"/>
        <end position="20"/>
    </location>
</feature>
<sequence length="196" mass="21470">MRFTDILTCLLASAALVVTASPLSEQPKRPDGMYASYLDESGNEVTDFVPWNELGNTTFVPITSIAPAAKIKQRANLMKRREGCHASVNIPSSVTDIANKCLIDSFTADPIVTTAGGYRKYSCVYSNAVSYICSYNTYTPGHQITTTGKYKSDIRGSWDYVKRTLCGFNRLGYAQVINGWGDVTAGYTFNGDGFCF</sequence>
<comment type="caution">
    <text evidence="2">The sequence shown here is derived from an EMBL/GenBank/DDBJ whole genome shotgun (WGS) entry which is preliminary data.</text>
</comment>
<evidence type="ECO:0000313" key="3">
    <source>
        <dbReference type="Proteomes" id="UP001175000"/>
    </source>
</evidence>
<evidence type="ECO:0000256" key="1">
    <source>
        <dbReference type="SAM" id="SignalP"/>
    </source>
</evidence>
<dbReference type="Proteomes" id="UP001175000">
    <property type="component" value="Unassembled WGS sequence"/>
</dbReference>
<keyword evidence="1" id="KW-0732">Signal</keyword>
<dbReference type="AlphaFoldDB" id="A0AA39TM06"/>
<feature type="chain" id="PRO_5041289306" evidence="1">
    <location>
        <begin position="21"/>
        <end position="196"/>
    </location>
</feature>
<reference evidence="2" key="1">
    <citation type="submission" date="2023-06" db="EMBL/GenBank/DDBJ databases">
        <title>Genome-scale phylogeny and comparative genomics of the fungal order Sordariales.</title>
        <authorList>
            <consortium name="Lawrence Berkeley National Laboratory"/>
            <person name="Hensen N."/>
            <person name="Bonometti L."/>
            <person name="Westerberg I."/>
            <person name="Brannstrom I.O."/>
            <person name="Guillou S."/>
            <person name="Cros-Aarteil S."/>
            <person name="Calhoun S."/>
            <person name="Haridas S."/>
            <person name="Kuo A."/>
            <person name="Mondo S."/>
            <person name="Pangilinan J."/>
            <person name="Riley R."/>
            <person name="Labutti K."/>
            <person name="Andreopoulos B."/>
            <person name="Lipzen A."/>
            <person name="Chen C."/>
            <person name="Yanf M."/>
            <person name="Daum C."/>
            <person name="Ng V."/>
            <person name="Clum A."/>
            <person name="Steindorff A."/>
            <person name="Ohm R."/>
            <person name="Martin F."/>
            <person name="Silar P."/>
            <person name="Natvig D."/>
            <person name="Lalanne C."/>
            <person name="Gautier V."/>
            <person name="Ament-Velasquez S.L."/>
            <person name="Kruys A."/>
            <person name="Hutchinson M.I."/>
            <person name="Powell A.J."/>
            <person name="Barry K."/>
            <person name="Miller A.N."/>
            <person name="Grigoriev I.V."/>
            <person name="Debuchy R."/>
            <person name="Gladieux P."/>
            <person name="Thoren M.H."/>
            <person name="Johannesson H."/>
        </authorList>
    </citation>
    <scope>NUCLEOTIDE SEQUENCE</scope>
    <source>
        <strain evidence="2">CBS 606.72</strain>
    </source>
</reference>
<accession>A0AA39TM06</accession>
<organism evidence="2 3">
    <name type="scientific">Immersiella caudata</name>
    <dbReference type="NCBI Taxonomy" id="314043"/>
    <lineage>
        <taxon>Eukaryota</taxon>
        <taxon>Fungi</taxon>
        <taxon>Dikarya</taxon>
        <taxon>Ascomycota</taxon>
        <taxon>Pezizomycotina</taxon>
        <taxon>Sordariomycetes</taxon>
        <taxon>Sordariomycetidae</taxon>
        <taxon>Sordariales</taxon>
        <taxon>Lasiosphaeriaceae</taxon>
        <taxon>Immersiella</taxon>
    </lineage>
</organism>
<dbReference type="EMBL" id="JAULSU010000007">
    <property type="protein sequence ID" value="KAK0612199.1"/>
    <property type="molecule type" value="Genomic_DNA"/>
</dbReference>
<proteinExistence type="predicted"/>
<name>A0AA39TM06_9PEZI</name>
<evidence type="ECO:0000313" key="2">
    <source>
        <dbReference type="EMBL" id="KAK0612199.1"/>
    </source>
</evidence>
<keyword evidence="3" id="KW-1185">Reference proteome</keyword>